<protein>
    <submittedName>
        <fullName evidence="1">Uncharacterized protein</fullName>
    </submittedName>
</protein>
<accession>A0A9Q3GK67</accession>
<proteinExistence type="predicted"/>
<name>A0A9Q3GK67_9BASI</name>
<keyword evidence="2" id="KW-1185">Reference proteome</keyword>
<dbReference type="AlphaFoldDB" id="A0A9Q3GK67"/>
<organism evidence="1 2">
    <name type="scientific">Austropuccinia psidii MF-1</name>
    <dbReference type="NCBI Taxonomy" id="1389203"/>
    <lineage>
        <taxon>Eukaryota</taxon>
        <taxon>Fungi</taxon>
        <taxon>Dikarya</taxon>
        <taxon>Basidiomycota</taxon>
        <taxon>Pucciniomycotina</taxon>
        <taxon>Pucciniomycetes</taxon>
        <taxon>Pucciniales</taxon>
        <taxon>Sphaerophragmiaceae</taxon>
        <taxon>Austropuccinia</taxon>
    </lineage>
</organism>
<reference evidence="1" key="1">
    <citation type="submission" date="2021-03" db="EMBL/GenBank/DDBJ databases">
        <title>Draft genome sequence of rust myrtle Austropuccinia psidii MF-1, a brazilian biotype.</title>
        <authorList>
            <person name="Quecine M.C."/>
            <person name="Pachon D.M.R."/>
            <person name="Bonatelli M.L."/>
            <person name="Correr F.H."/>
            <person name="Franceschini L.M."/>
            <person name="Leite T.F."/>
            <person name="Margarido G.R.A."/>
            <person name="Almeida C.A."/>
            <person name="Ferrarezi J.A."/>
            <person name="Labate C.A."/>
        </authorList>
    </citation>
    <scope>NUCLEOTIDE SEQUENCE</scope>
    <source>
        <strain evidence="1">MF-1</strain>
    </source>
</reference>
<evidence type="ECO:0000313" key="1">
    <source>
        <dbReference type="EMBL" id="MBW0470486.1"/>
    </source>
</evidence>
<dbReference type="Proteomes" id="UP000765509">
    <property type="component" value="Unassembled WGS sequence"/>
</dbReference>
<gene>
    <name evidence="1" type="ORF">O181_010201</name>
</gene>
<evidence type="ECO:0000313" key="2">
    <source>
        <dbReference type="Proteomes" id="UP000765509"/>
    </source>
</evidence>
<dbReference type="EMBL" id="AVOT02002471">
    <property type="protein sequence ID" value="MBW0470486.1"/>
    <property type="molecule type" value="Genomic_DNA"/>
</dbReference>
<dbReference type="OrthoDB" id="2286242at2759"/>
<sequence>MKQKLIDLSSKYKSAFETDKEPLGSINVNEVDMILNVENSYPHILRRPAYPPITRAREASEVHIKELIYLEVSRKVGHDEQVEVTKDVIITWNNGKSRRVGEFKSIKTYTIPDR</sequence>
<comment type="caution">
    <text evidence="1">The sequence shown here is derived from an EMBL/GenBank/DDBJ whole genome shotgun (WGS) entry which is preliminary data.</text>
</comment>